<evidence type="ECO:0000313" key="3">
    <source>
        <dbReference type="Proteomes" id="UP000410492"/>
    </source>
</evidence>
<dbReference type="Proteomes" id="UP000410492">
    <property type="component" value="Unassembled WGS sequence"/>
</dbReference>
<organism evidence="2 3">
    <name type="scientific">Callosobruchus maculatus</name>
    <name type="common">Southern cowpea weevil</name>
    <name type="synonym">Pulse bruchid</name>
    <dbReference type="NCBI Taxonomy" id="64391"/>
    <lineage>
        <taxon>Eukaryota</taxon>
        <taxon>Metazoa</taxon>
        <taxon>Ecdysozoa</taxon>
        <taxon>Arthropoda</taxon>
        <taxon>Hexapoda</taxon>
        <taxon>Insecta</taxon>
        <taxon>Pterygota</taxon>
        <taxon>Neoptera</taxon>
        <taxon>Endopterygota</taxon>
        <taxon>Coleoptera</taxon>
        <taxon>Polyphaga</taxon>
        <taxon>Cucujiformia</taxon>
        <taxon>Chrysomeloidea</taxon>
        <taxon>Chrysomelidae</taxon>
        <taxon>Bruchinae</taxon>
        <taxon>Bruchini</taxon>
        <taxon>Callosobruchus</taxon>
    </lineage>
</organism>
<protein>
    <submittedName>
        <fullName evidence="2">Uncharacterized protein</fullName>
    </submittedName>
</protein>
<name>A0A653D075_CALMS</name>
<reference evidence="2 3" key="1">
    <citation type="submission" date="2019-01" db="EMBL/GenBank/DDBJ databases">
        <authorList>
            <person name="Sayadi A."/>
        </authorList>
    </citation>
    <scope>NUCLEOTIDE SEQUENCE [LARGE SCALE GENOMIC DNA]</scope>
</reference>
<gene>
    <name evidence="2" type="ORF">CALMAC_LOCUS13311</name>
</gene>
<feature type="transmembrane region" description="Helical" evidence="1">
    <location>
        <begin position="20"/>
        <end position="40"/>
    </location>
</feature>
<dbReference type="AlphaFoldDB" id="A0A653D075"/>
<evidence type="ECO:0000256" key="1">
    <source>
        <dbReference type="SAM" id="Phobius"/>
    </source>
</evidence>
<dbReference type="EMBL" id="CAACVG010009552">
    <property type="protein sequence ID" value="VEN53533.1"/>
    <property type="molecule type" value="Genomic_DNA"/>
</dbReference>
<keyword evidence="1" id="KW-0472">Membrane</keyword>
<evidence type="ECO:0000313" key="2">
    <source>
        <dbReference type="EMBL" id="VEN53533.1"/>
    </source>
</evidence>
<sequence length="65" mass="8031">MVKVETFCGVLRATAVSLELWLWYCGLWKFYDFALLYSWLGRKWKRSFYTLKLAKYYMQQNMPRM</sequence>
<keyword evidence="1" id="KW-0812">Transmembrane</keyword>
<accession>A0A653D075</accession>
<keyword evidence="3" id="KW-1185">Reference proteome</keyword>
<proteinExistence type="predicted"/>
<keyword evidence="1" id="KW-1133">Transmembrane helix</keyword>